<dbReference type="Proteomes" id="UP000033848">
    <property type="component" value="Unassembled WGS sequence"/>
</dbReference>
<protein>
    <submittedName>
        <fullName evidence="2">Uncharacterized protein</fullName>
    </submittedName>
</protein>
<gene>
    <name evidence="2" type="ORF">UV35_C0011G0017</name>
</gene>
<name>A0A0G1B079_UNCKA</name>
<sequence length="49" mass="5996">MGSQKLKRKQEAELDCLKRKEEEKKQRGEQLNKQEQKRLKDLERLRRTG</sequence>
<evidence type="ECO:0000256" key="1">
    <source>
        <dbReference type="SAM" id="MobiDB-lite"/>
    </source>
</evidence>
<evidence type="ECO:0000313" key="3">
    <source>
        <dbReference type="Proteomes" id="UP000033848"/>
    </source>
</evidence>
<accession>A0A0G1B079</accession>
<organism evidence="2 3">
    <name type="scientific">candidate division WWE3 bacterium GW2011_GWB1_42_6</name>
    <dbReference type="NCBI Taxonomy" id="1619115"/>
    <lineage>
        <taxon>Bacteria</taxon>
        <taxon>Katanobacteria</taxon>
    </lineage>
</organism>
<proteinExistence type="predicted"/>
<feature type="region of interest" description="Disordered" evidence="1">
    <location>
        <begin position="22"/>
        <end position="49"/>
    </location>
</feature>
<comment type="caution">
    <text evidence="2">The sequence shown here is derived from an EMBL/GenBank/DDBJ whole genome shotgun (WGS) entry which is preliminary data.</text>
</comment>
<dbReference type="EMBL" id="LCED01000011">
    <property type="protein sequence ID" value="KKS66584.1"/>
    <property type="molecule type" value="Genomic_DNA"/>
</dbReference>
<evidence type="ECO:0000313" key="2">
    <source>
        <dbReference type="EMBL" id="KKS66584.1"/>
    </source>
</evidence>
<reference evidence="2 3" key="1">
    <citation type="journal article" date="2015" name="Nature">
        <title>rRNA introns, odd ribosomes, and small enigmatic genomes across a large radiation of phyla.</title>
        <authorList>
            <person name="Brown C.T."/>
            <person name="Hug L.A."/>
            <person name="Thomas B.C."/>
            <person name="Sharon I."/>
            <person name="Castelle C.J."/>
            <person name="Singh A."/>
            <person name="Wilkins M.J."/>
            <person name="Williams K.H."/>
            <person name="Banfield J.F."/>
        </authorList>
    </citation>
    <scope>NUCLEOTIDE SEQUENCE [LARGE SCALE GENOMIC DNA]</scope>
</reference>
<dbReference type="AlphaFoldDB" id="A0A0G1B079"/>